<keyword evidence="5 6" id="KW-0472">Membrane</keyword>
<dbReference type="CDD" id="cd07731">
    <property type="entry name" value="ComA-like_MBL-fold"/>
    <property type="match status" value="1"/>
</dbReference>
<feature type="transmembrane region" description="Helical" evidence="6">
    <location>
        <begin position="307"/>
        <end position="325"/>
    </location>
</feature>
<protein>
    <submittedName>
        <fullName evidence="8">Competence protein</fullName>
    </submittedName>
</protein>
<keyword evidence="4 6" id="KW-1133">Transmembrane helix</keyword>
<dbReference type="Pfam" id="PF00753">
    <property type="entry name" value="Lactamase_B"/>
    <property type="match status" value="1"/>
</dbReference>
<evidence type="ECO:0000256" key="1">
    <source>
        <dbReference type="ARBA" id="ARBA00004651"/>
    </source>
</evidence>
<feature type="transmembrane region" description="Helical" evidence="6">
    <location>
        <begin position="227"/>
        <end position="246"/>
    </location>
</feature>
<evidence type="ECO:0000256" key="2">
    <source>
        <dbReference type="ARBA" id="ARBA00022475"/>
    </source>
</evidence>
<comment type="subcellular location">
    <subcellularLocation>
        <location evidence="1">Cell membrane</location>
        <topology evidence="1">Multi-pass membrane protein</topology>
    </subcellularLocation>
</comment>
<evidence type="ECO:0000256" key="4">
    <source>
        <dbReference type="ARBA" id="ARBA00022989"/>
    </source>
</evidence>
<evidence type="ECO:0000313" key="8">
    <source>
        <dbReference type="EMBL" id="GHB08029.1"/>
    </source>
</evidence>
<keyword evidence="3 6" id="KW-0812">Transmembrane</keyword>
<dbReference type="PANTHER" id="PTHR30619">
    <property type="entry name" value="DNA INTERNALIZATION/COMPETENCE PROTEIN COMEC/REC2"/>
    <property type="match status" value="1"/>
</dbReference>
<dbReference type="Pfam" id="PF03772">
    <property type="entry name" value="Competence"/>
    <property type="match status" value="1"/>
</dbReference>
<dbReference type="NCBIfam" id="TIGR00361">
    <property type="entry name" value="ComEC_Rec2"/>
    <property type="match status" value="1"/>
</dbReference>
<proteinExistence type="predicted"/>
<dbReference type="PANTHER" id="PTHR30619:SF1">
    <property type="entry name" value="RECOMBINATION PROTEIN 2"/>
    <property type="match status" value="1"/>
</dbReference>
<evidence type="ECO:0000256" key="3">
    <source>
        <dbReference type="ARBA" id="ARBA00022692"/>
    </source>
</evidence>
<gene>
    <name evidence="8" type="ORF">GCM10009038_01620</name>
</gene>
<sequence>MALAALLGVGCGAVGGLTLLGFEALALVGLLLALWRRAPWPALAMIAAFHCAHGVEAASAGRVPTALAGHDFRLVGTVEQLDVDARRSRFRLRVRACRALDEEAVCPPFTLVRLSWYGAPALVNGERWALSARLREPLGFANPDTFDYDAWLWREGIQALGYVRDSPPAKREAPASFTLRHQALGQLEAVSLSPRAKRWLAALTLGAGDRLTDEDWALFNATGTTHLMVISGLHIGLIATLALLLLRRAARLVSPWHWRMAAWPWWGAGAAAFGYAALAGFGPPALRAAIMACVGLWAASGRHAPGWWQAWWLALALIVIADPLAPWRPGLWLSFGAVAVLIIAWSGRPRPRGLRGWLLALLRTQWLLAPLMAAAVLLAFGRLAPISPLVNLVVVPLVSSVMVPLGFLGWLANPWPAIAAWAWWPFDQLVQVVAAFLSWVSTQAPLWTPAPWWRWPVASGLLIWGMIWLVPGLALRTRLLPALMLIVLMVTLQPPRLGEKTLIVTVHDVGQGQLVELRTRYRRVLIDTGPRFVSGFMPAALQWPPGQQFDDVVVTHSDIDHAGGIEELLREHHVSRWWAPRGNELAIDSQRCLAGEQWQDPDGTWQFLSPPPHAERLERNDRSCVMLITIGGHRVLITGDASAAREAIFAPGLGSPVDLLVAGHHGSETSSSPLLVEAARPREVVFSSGRGNPFGHPAPSVVARFIAAGSRVWNTAYDGAIRVTLSPDGVRVQSQRHPGWGRRMAVDAHAVGVESSP</sequence>
<dbReference type="InterPro" id="IPR035681">
    <property type="entry name" value="ComA-like_MBL"/>
</dbReference>
<evidence type="ECO:0000259" key="7">
    <source>
        <dbReference type="SMART" id="SM00849"/>
    </source>
</evidence>
<evidence type="ECO:0000313" key="9">
    <source>
        <dbReference type="Proteomes" id="UP000646745"/>
    </source>
</evidence>
<dbReference type="InterPro" id="IPR025405">
    <property type="entry name" value="DUF4131"/>
</dbReference>
<dbReference type="NCBIfam" id="TIGR00360">
    <property type="entry name" value="ComEC_N-term"/>
    <property type="match status" value="1"/>
</dbReference>
<dbReference type="InterPro" id="IPR001279">
    <property type="entry name" value="Metallo-B-lactamas"/>
</dbReference>
<feature type="domain" description="Metallo-beta-lactamase" evidence="7">
    <location>
        <begin position="511"/>
        <end position="689"/>
    </location>
</feature>
<dbReference type="Proteomes" id="UP000646745">
    <property type="component" value="Unassembled WGS sequence"/>
</dbReference>
<evidence type="ECO:0000256" key="6">
    <source>
        <dbReference type="SAM" id="Phobius"/>
    </source>
</evidence>
<feature type="transmembrane region" description="Helical" evidence="6">
    <location>
        <begin position="360"/>
        <end position="383"/>
    </location>
</feature>
<keyword evidence="9" id="KW-1185">Reference proteome</keyword>
<name>A0ABQ3DNQ9_9GAMM</name>
<evidence type="ECO:0000256" key="5">
    <source>
        <dbReference type="ARBA" id="ARBA00023136"/>
    </source>
</evidence>
<accession>A0ABQ3DNQ9</accession>
<dbReference type="EMBL" id="BMZI01000001">
    <property type="protein sequence ID" value="GHB08029.1"/>
    <property type="molecule type" value="Genomic_DNA"/>
</dbReference>
<dbReference type="InterPro" id="IPR004477">
    <property type="entry name" value="ComEC_N"/>
</dbReference>
<dbReference type="SMART" id="SM00849">
    <property type="entry name" value="Lactamase_B"/>
    <property type="match status" value="1"/>
</dbReference>
<dbReference type="SUPFAM" id="SSF56281">
    <property type="entry name" value="Metallo-hydrolase/oxidoreductase"/>
    <property type="match status" value="1"/>
</dbReference>
<dbReference type="InterPro" id="IPR052159">
    <property type="entry name" value="Competence_DNA_uptake"/>
</dbReference>
<organism evidence="8 9">
    <name type="scientific">Salinicola rhizosphaerae</name>
    <dbReference type="NCBI Taxonomy" id="1443141"/>
    <lineage>
        <taxon>Bacteria</taxon>
        <taxon>Pseudomonadati</taxon>
        <taxon>Pseudomonadota</taxon>
        <taxon>Gammaproteobacteria</taxon>
        <taxon>Oceanospirillales</taxon>
        <taxon>Halomonadaceae</taxon>
        <taxon>Salinicola</taxon>
    </lineage>
</organism>
<feature type="transmembrane region" description="Helical" evidence="6">
    <location>
        <begin position="258"/>
        <end position="278"/>
    </location>
</feature>
<reference evidence="9" key="1">
    <citation type="journal article" date="2019" name="Int. J. Syst. Evol. Microbiol.">
        <title>The Global Catalogue of Microorganisms (GCM) 10K type strain sequencing project: providing services to taxonomists for standard genome sequencing and annotation.</title>
        <authorList>
            <consortium name="The Broad Institute Genomics Platform"/>
            <consortium name="The Broad Institute Genome Sequencing Center for Infectious Disease"/>
            <person name="Wu L."/>
            <person name="Ma J."/>
        </authorList>
    </citation>
    <scope>NUCLEOTIDE SEQUENCE [LARGE SCALE GENOMIC DNA]</scope>
    <source>
        <strain evidence="9">KCTC 32998</strain>
    </source>
</reference>
<dbReference type="InterPro" id="IPR036866">
    <property type="entry name" value="RibonucZ/Hydroxyglut_hydro"/>
</dbReference>
<dbReference type="Gene3D" id="3.60.15.10">
    <property type="entry name" value="Ribonuclease Z/Hydroxyacylglutathione hydrolase-like"/>
    <property type="match status" value="1"/>
</dbReference>
<feature type="transmembrane region" description="Helical" evidence="6">
    <location>
        <begin position="389"/>
        <end position="411"/>
    </location>
</feature>
<comment type="caution">
    <text evidence="8">The sequence shown here is derived from an EMBL/GenBank/DDBJ whole genome shotgun (WGS) entry which is preliminary data.</text>
</comment>
<feature type="transmembrane region" description="Helical" evidence="6">
    <location>
        <begin position="331"/>
        <end position="348"/>
    </location>
</feature>
<feature type="transmembrane region" description="Helical" evidence="6">
    <location>
        <begin position="418"/>
        <end position="440"/>
    </location>
</feature>
<dbReference type="InterPro" id="IPR004797">
    <property type="entry name" value="Competence_ComEC/Rec2"/>
</dbReference>
<feature type="transmembrane region" description="Helical" evidence="6">
    <location>
        <begin position="452"/>
        <end position="475"/>
    </location>
</feature>
<dbReference type="Pfam" id="PF13567">
    <property type="entry name" value="DUF4131"/>
    <property type="match status" value="1"/>
</dbReference>
<keyword evidence="2" id="KW-1003">Cell membrane</keyword>